<keyword evidence="4 6" id="KW-1133">Transmembrane helix</keyword>
<dbReference type="PROSITE" id="PS50895">
    <property type="entry name" value="SURF1"/>
    <property type="match status" value="1"/>
</dbReference>
<keyword evidence="6" id="KW-1003">Cell membrane</keyword>
<evidence type="ECO:0000256" key="6">
    <source>
        <dbReference type="RuleBase" id="RU363076"/>
    </source>
</evidence>
<accession>A0A853F511</accession>
<dbReference type="Pfam" id="PF02104">
    <property type="entry name" value="SURF1"/>
    <property type="match status" value="1"/>
</dbReference>
<dbReference type="InterPro" id="IPR002994">
    <property type="entry name" value="Surf1/Shy1"/>
</dbReference>
<keyword evidence="3 6" id="KW-0812">Transmembrane</keyword>
<comment type="similarity">
    <text evidence="2 6">Belongs to the SURF1 family.</text>
</comment>
<gene>
    <name evidence="7" type="ORF">H0A76_12505</name>
</gene>
<feature type="transmembrane region" description="Helical" evidence="6">
    <location>
        <begin position="6"/>
        <end position="25"/>
    </location>
</feature>
<comment type="caution">
    <text evidence="7">The sequence shown here is derived from an EMBL/GenBank/DDBJ whole genome shotgun (WGS) entry which is preliminary data.</text>
</comment>
<keyword evidence="5 6" id="KW-0472">Membrane</keyword>
<evidence type="ECO:0000256" key="3">
    <source>
        <dbReference type="ARBA" id="ARBA00022692"/>
    </source>
</evidence>
<dbReference type="GO" id="GO:0005886">
    <property type="term" value="C:plasma membrane"/>
    <property type="evidence" value="ECO:0007669"/>
    <property type="project" value="UniProtKB-SubCell"/>
</dbReference>
<evidence type="ECO:0000256" key="4">
    <source>
        <dbReference type="ARBA" id="ARBA00022989"/>
    </source>
</evidence>
<dbReference type="EMBL" id="JACCHT010000005">
    <property type="protein sequence ID" value="NYT28598.1"/>
    <property type="molecule type" value="Genomic_DNA"/>
</dbReference>
<reference evidence="7 8" key="1">
    <citation type="submission" date="2020-05" db="EMBL/GenBank/DDBJ databases">
        <title>Horizontal transmission and recombination maintain forever young bacterial symbiont genomes.</title>
        <authorList>
            <person name="Russell S.L."/>
            <person name="Pepper-Tunick E."/>
            <person name="Svedberg J."/>
            <person name="Byrne A."/>
            <person name="Ruelas Castillo J."/>
            <person name="Vollmers C."/>
            <person name="Beinart R.A."/>
            <person name="Corbett-Detig R."/>
        </authorList>
    </citation>
    <scope>NUCLEOTIDE SEQUENCE [LARGE SCALE GENOMIC DNA]</scope>
    <source>
        <strain evidence="7">455</strain>
    </source>
</reference>
<protein>
    <recommendedName>
        <fullName evidence="6">SURF1-like protein</fullName>
    </recommendedName>
</protein>
<feature type="transmembrane region" description="Helical" evidence="6">
    <location>
        <begin position="204"/>
        <end position="225"/>
    </location>
</feature>
<evidence type="ECO:0000256" key="5">
    <source>
        <dbReference type="ARBA" id="ARBA00023136"/>
    </source>
</evidence>
<dbReference type="PANTHER" id="PTHR23427:SF2">
    <property type="entry name" value="SURFEIT LOCUS PROTEIN 1"/>
    <property type="match status" value="1"/>
</dbReference>
<evidence type="ECO:0000256" key="2">
    <source>
        <dbReference type="ARBA" id="ARBA00007165"/>
    </source>
</evidence>
<dbReference type="InterPro" id="IPR045214">
    <property type="entry name" value="Surf1/Surf4"/>
</dbReference>
<dbReference type="PANTHER" id="PTHR23427">
    <property type="entry name" value="SURFEIT LOCUS PROTEIN"/>
    <property type="match status" value="1"/>
</dbReference>
<evidence type="ECO:0000313" key="7">
    <source>
        <dbReference type="EMBL" id="NYT28598.1"/>
    </source>
</evidence>
<sequence length="234" mass="26661">MKRSFILPGILISLTLWGLMSLGFWQLDRADEKRAIESAIVAAQSSPAQLVSDANDLLNKEHYQVLLKGYYDNDKQFIYDNQIVNSTAGYYVLTPFILANKSTILVNRGFVPWHGNRAKLTDIKISNNATTIKVQLIAPKQRIKLKQQNINTTFPVLIQSLNMGQLSQLSGYQIVPMLAQLDVKANNGFYRKWKPFYGSVDKHLGYALQWFLMALVLSFIAIYLLRDLCINRDD</sequence>
<organism evidence="7 8">
    <name type="scientific">Candidatus Thiodubiliella endoseptemdiera</name>
    <dbReference type="NCBI Taxonomy" id="2738886"/>
    <lineage>
        <taxon>Bacteria</taxon>
        <taxon>Pseudomonadati</taxon>
        <taxon>Pseudomonadota</taxon>
        <taxon>Gammaproteobacteria</taxon>
        <taxon>Candidatus Pseudothioglobaceae</taxon>
        <taxon>Candidatus Thiodubiliella</taxon>
    </lineage>
</organism>
<evidence type="ECO:0000256" key="1">
    <source>
        <dbReference type="ARBA" id="ARBA00004370"/>
    </source>
</evidence>
<comment type="subcellular location">
    <subcellularLocation>
        <location evidence="6">Cell membrane</location>
        <topology evidence="6">Multi-pass membrane protein</topology>
    </subcellularLocation>
    <subcellularLocation>
        <location evidence="1">Membrane</location>
    </subcellularLocation>
</comment>
<dbReference type="Proteomes" id="UP000568751">
    <property type="component" value="Unassembled WGS sequence"/>
</dbReference>
<evidence type="ECO:0000313" key="8">
    <source>
        <dbReference type="Proteomes" id="UP000568751"/>
    </source>
</evidence>
<dbReference type="AlphaFoldDB" id="A0A853F511"/>
<name>A0A853F511_9GAMM</name>
<dbReference type="CDD" id="cd06662">
    <property type="entry name" value="SURF1"/>
    <property type="match status" value="1"/>
</dbReference>
<proteinExistence type="inferred from homology"/>